<proteinExistence type="predicted"/>
<organism evidence="2 3">
    <name type="scientific">Kibdelosporangium phytohabitans</name>
    <dbReference type="NCBI Taxonomy" id="860235"/>
    <lineage>
        <taxon>Bacteria</taxon>
        <taxon>Bacillati</taxon>
        <taxon>Actinomycetota</taxon>
        <taxon>Actinomycetes</taxon>
        <taxon>Pseudonocardiales</taxon>
        <taxon>Pseudonocardiaceae</taxon>
        <taxon>Kibdelosporangium</taxon>
    </lineage>
</organism>
<evidence type="ECO:0000313" key="3">
    <source>
        <dbReference type="Proteomes" id="UP000063699"/>
    </source>
</evidence>
<dbReference type="SMART" id="SM00530">
    <property type="entry name" value="HTH_XRE"/>
    <property type="match status" value="1"/>
</dbReference>
<dbReference type="OrthoDB" id="4790304at2"/>
<dbReference type="Gene3D" id="1.10.260.40">
    <property type="entry name" value="lambda repressor-like DNA-binding domains"/>
    <property type="match status" value="1"/>
</dbReference>
<accession>A0A0N9IGW7</accession>
<dbReference type="Proteomes" id="UP000063699">
    <property type="component" value="Chromosome"/>
</dbReference>
<dbReference type="Gene3D" id="3.30.450.180">
    <property type="match status" value="1"/>
</dbReference>
<dbReference type="KEGG" id="kphy:AOZ06_51150"/>
<feature type="domain" description="HTH cro/C1-type" evidence="1">
    <location>
        <begin position="14"/>
        <end position="86"/>
    </location>
</feature>
<dbReference type="SUPFAM" id="SSF47413">
    <property type="entry name" value="lambda repressor-like DNA-binding domains"/>
    <property type="match status" value="1"/>
</dbReference>
<dbReference type="CDD" id="cd00093">
    <property type="entry name" value="HTH_XRE"/>
    <property type="match status" value="1"/>
</dbReference>
<name>A0A0N9IGW7_9PSEU</name>
<gene>
    <name evidence="2" type="ORF">AOZ06_51150</name>
</gene>
<dbReference type="Pfam" id="PF13560">
    <property type="entry name" value="HTH_31"/>
    <property type="match status" value="1"/>
</dbReference>
<reference evidence="2 3" key="1">
    <citation type="submission" date="2015-07" db="EMBL/GenBank/DDBJ databases">
        <title>Genome sequencing of Kibdelosporangium phytohabitans.</title>
        <authorList>
            <person name="Qin S."/>
            <person name="Xing K."/>
        </authorList>
    </citation>
    <scope>NUCLEOTIDE SEQUENCE [LARGE SCALE GENOMIC DNA]</scope>
    <source>
        <strain evidence="2 3">KLBMP1111</strain>
    </source>
</reference>
<dbReference type="InterPro" id="IPR010982">
    <property type="entry name" value="Lambda_DNA-bd_dom_sf"/>
</dbReference>
<protein>
    <submittedName>
        <fullName evidence="2">DNA-binding protein</fullName>
    </submittedName>
</protein>
<dbReference type="AlphaFoldDB" id="A0A0N9IGW7"/>
<evidence type="ECO:0000313" key="2">
    <source>
        <dbReference type="EMBL" id="ALG14123.1"/>
    </source>
</evidence>
<dbReference type="InterPro" id="IPR041413">
    <property type="entry name" value="MLTR_LBD"/>
</dbReference>
<dbReference type="GO" id="GO:0003677">
    <property type="term" value="F:DNA binding"/>
    <property type="evidence" value="ECO:0007669"/>
    <property type="project" value="UniProtKB-KW"/>
</dbReference>
<dbReference type="RefSeq" id="WP_054295993.1">
    <property type="nucleotide sequence ID" value="NZ_CP012752.1"/>
</dbReference>
<dbReference type="PANTHER" id="PTHR35010">
    <property type="entry name" value="BLL4672 PROTEIN-RELATED"/>
    <property type="match status" value="1"/>
</dbReference>
<dbReference type="PANTHER" id="PTHR35010:SF3">
    <property type="entry name" value="BLL4873 PROTEIN"/>
    <property type="match status" value="1"/>
</dbReference>
<keyword evidence="3" id="KW-1185">Reference proteome</keyword>
<sequence length="277" mass="31113">MAAEVGKRAELSDFLRSRRARLTPGDVGIVAVGQRRTPGLRREEVAMLAGVGVSWYTWLEQGRSINVSTEVLDAIGRALRLTEPERAHLYLLAGMNPPPLRAVSDTRVNPQLRRIVDAWHPRPAILHDQHWNLIAVNDATRQVFGYDDTDQNCLISFFTHTRYRSMQVEWAAVAPSVVAAFRADAARYPDDPEFDRLVREVGAASSEFADLWARHDVDVPVQTVKAVRHPVVGELYFDKTTLVPTDHPDWSLELYDPRPGTAQRVERLLSLVVPVPG</sequence>
<dbReference type="STRING" id="860235.AOZ06_51150"/>
<dbReference type="EMBL" id="CP012752">
    <property type="protein sequence ID" value="ALG14123.1"/>
    <property type="molecule type" value="Genomic_DNA"/>
</dbReference>
<keyword evidence="2" id="KW-0238">DNA-binding</keyword>
<evidence type="ECO:0000259" key="1">
    <source>
        <dbReference type="SMART" id="SM00530"/>
    </source>
</evidence>
<dbReference type="Pfam" id="PF17765">
    <property type="entry name" value="MLTR_LBD"/>
    <property type="match status" value="1"/>
</dbReference>
<dbReference type="InterPro" id="IPR001387">
    <property type="entry name" value="Cro/C1-type_HTH"/>
</dbReference>